<dbReference type="GO" id="GO:0016020">
    <property type="term" value="C:membrane"/>
    <property type="evidence" value="ECO:0007669"/>
    <property type="project" value="UniProtKB-SubCell"/>
</dbReference>
<organism evidence="7">
    <name type="scientific">Oppiella nova</name>
    <dbReference type="NCBI Taxonomy" id="334625"/>
    <lineage>
        <taxon>Eukaryota</taxon>
        <taxon>Metazoa</taxon>
        <taxon>Ecdysozoa</taxon>
        <taxon>Arthropoda</taxon>
        <taxon>Chelicerata</taxon>
        <taxon>Arachnida</taxon>
        <taxon>Acari</taxon>
        <taxon>Acariformes</taxon>
        <taxon>Sarcoptiformes</taxon>
        <taxon>Oribatida</taxon>
        <taxon>Brachypylina</taxon>
        <taxon>Oppioidea</taxon>
        <taxon>Oppiidae</taxon>
        <taxon>Oppiella</taxon>
    </lineage>
</organism>
<evidence type="ECO:0000256" key="1">
    <source>
        <dbReference type="ARBA" id="ARBA00004141"/>
    </source>
</evidence>
<keyword evidence="3 6" id="KW-0812">Transmembrane</keyword>
<evidence type="ECO:0000313" key="7">
    <source>
        <dbReference type="EMBL" id="CAD7668576.1"/>
    </source>
</evidence>
<feature type="transmembrane region" description="Helical" evidence="6">
    <location>
        <begin position="6"/>
        <end position="28"/>
    </location>
</feature>
<dbReference type="AlphaFoldDB" id="A0A7R9MVJ7"/>
<feature type="non-terminal residue" evidence="7">
    <location>
        <position position="1"/>
    </location>
</feature>
<name>A0A7R9MVJ7_9ACAR</name>
<dbReference type="EMBL" id="CAJPVJ010059680">
    <property type="protein sequence ID" value="CAG2184025.1"/>
    <property type="molecule type" value="Genomic_DNA"/>
</dbReference>
<dbReference type="Proteomes" id="UP000728032">
    <property type="component" value="Unassembled WGS sequence"/>
</dbReference>
<evidence type="ECO:0000256" key="3">
    <source>
        <dbReference type="ARBA" id="ARBA00022692"/>
    </source>
</evidence>
<dbReference type="Pfam" id="PF00335">
    <property type="entry name" value="Tetraspanin"/>
    <property type="match status" value="1"/>
</dbReference>
<accession>A0A7R9MVJ7</accession>
<evidence type="ECO:0000256" key="4">
    <source>
        <dbReference type="ARBA" id="ARBA00022989"/>
    </source>
</evidence>
<dbReference type="EMBL" id="OC974505">
    <property type="protein sequence ID" value="CAD7668576.1"/>
    <property type="molecule type" value="Genomic_DNA"/>
</dbReference>
<sequence length="63" mass="6702">MVTAAYIMIVVGAIIMFLGLLGCAAAFMEHSLLLTIYGTILLLLFGLQVATITLGIFHGFGQQ</sequence>
<keyword evidence="8" id="KW-1185">Reference proteome</keyword>
<dbReference type="PROSITE" id="PS00421">
    <property type="entry name" value="TM4_1"/>
    <property type="match status" value="1"/>
</dbReference>
<gene>
    <name evidence="7" type="ORF">ONB1V03_LOCUS23445</name>
</gene>
<evidence type="ECO:0000256" key="2">
    <source>
        <dbReference type="ARBA" id="ARBA00006840"/>
    </source>
</evidence>
<keyword evidence="5 6" id="KW-0472">Membrane</keyword>
<evidence type="ECO:0000313" key="8">
    <source>
        <dbReference type="Proteomes" id="UP000728032"/>
    </source>
</evidence>
<dbReference type="PRINTS" id="PR00259">
    <property type="entry name" value="TMFOUR"/>
</dbReference>
<evidence type="ECO:0000256" key="6">
    <source>
        <dbReference type="SAM" id="Phobius"/>
    </source>
</evidence>
<comment type="subcellular location">
    <subcellularLocation>
        <location evidence="1">Membrane</location>
        <topology evidence="1">Multi-pass membrane protein</topology>
    </subcellularLocation>
</comment>
<comment type="similarity">
    <text evidence="2">Belongs to the tetraspanin (TM4SF) family.</text>
</comment>
<proteinExistence type="inferred from homology"/>
<dbReference type="InterPro" id="IPR018503">
    <property type="entry name" value="Tetraspanin_CS"/>
</dbReference>
<reference evidence="7" key="1">
    <citation type="submission" date="2020-11" db="EMBL/GenBank/DDBJ databases">
        <authorList>
            <person name="Tran Van P."/>
        </authorList>
    </citation>
    <scope>NUCLEOTIDE SEQUENCE</scope>
</reference>
<feature type="transmembrane region" description="Helical" evidence="6">
    <location>
        <begin position="40"/>
        <end position="60"/>
    </location>
</feature>
<dbReference type="InterPro" id="IPR018499">
    <property type="entry name" value="Tetraspanin/Peripherin"/>
</dbReference>
<protein>
    <submittedName>
        <fullName evidence="7">Uncharacterized protein</fullName>
    </submittedName>
</protein>
<evidence type="ECO:0000256" key="5">
    <source>
        <dbReference type="ARBA" id="ARBA00023136"/>
    </source>
</evidence>
<keyword evidence="4 6" id="KW-1133">Transmembrane helix</keyword>